<dbReference type="InterPro" id="IPR000620">
    <property type="entry name" value="EamA_dom"/>
</dbReference>
<feature type="transmembrane region" description="Helical" evidence="7">
    <location>
        <begin position="204"/>
        <end position="224"/>
    </location>
</feature>
<evidence type="ECO:0000313" key="10">
    <source>
        <dbReference type="Proteomes" id="UP000076794"/>
    </source>
</evidence>
<feature type="transmembrane region" description="Helical" evidence="7">
    <location>
        <begin position="141"/>
        <end position="162"/>
    </location>
</feature>
<gene>
    <name evidence="9" type="primary">eamA_1</name>
    <name evidence="9" type="ORF">I598_2994</name>
</gene>
<evidence type="ECO:0000256" key="1">
    <source>
        <dbReference type="ARBA" id="ARBA00004141"/>
    </source>
</evidence>
<keyword evidence="3 7" id="KW-0812">Transmembrane</keyword>
<comment type="similarity">
    <text evidence="2">Belongs to the EamA transporter family.</text>
</comment>
<comment type="subcellular location">
    <subcellularLocation>
        <location evidence="1">Membrane</location>
        <topology evidence="1">Multi-pass membrane protein</topology>
    </subcellularLocation>
</comment>
<keyword evidence="4 7" id="KW-1133">Transmembrane helix</keyword>
<proteinExistence type="inferred from homology"/>
<dbReference type="AlphaFoldDB" id="A0A168FU44"/>
<feature type="region of interest" description="Disordered" evidence="6">
    <location>
        <begin position="284"/>
        <end position="326"/>
    </location>
</feature>
<evidence type="ECO:0000256" key="2">
    <source>
        <dbReference type="ARBA" id="ARBA00007362"/>
    </source>
</evidence>
<dbReference type="Gene3D" id="1.10.3730.20">
    <property type="match status" value="1"/>
</dbReference>
<dbReference type="PANTHER" id="PTHR32322:SF2">
    <property type="entry name" value="EAMA DOMAIN-CONTAINING PROTEIN"/>
    <property type="match status" value="1"/>
</dbReference>
<organism evidence="9 10">
    <name type="scientific">Isoptericola dokdonensis DS-3</name>
    <dbReference type="NCBI Taxonomy" id="1300344"/>
    <lineage>
        <taxon>Bacteria</taxon>
        <taxon>Bacillati</taxon>
        <taxon>Actinomycetota</taxon>
        <taxon>Actinomycetes</taxon>
        <taxon>Micrococcales</taxon>
        <taxon>Promicromonosporaceae</taxon>
        <taxon>Isoptericola</taxon>
    </lineage>
</organism>
<keyword evidence="10" id="KW-1185">Reference proteome</keyword>
<feature type="domain" description="EamA" evidence="8">
    <location>
        <begin position="6"/>
        <end position="134"/>
    </location>
</feature>
<evidence type="ECO:0000313" key="9">
    <source>
        <dbReference type="EMBL" id="ANC32510.1"/>
    </source>
</evidence>
<feature type="transmembrane region" description="Helical" evidence="7">
    <location>
        <begin position="118"/>
        <end position="135"/>
    </location>
</feature>
<dbReference type="STRING" id="1300344.I598_2994"/>
<evidence type="ECO:0000256" key="4">
    <source>
        <dbReference type="ARBA" id="ARBA00022989"/>
    </source>
</evidence>
<dbReference type="GO" id="GO:0016020">
    <property type="term" value="C:membrane"/>
    <property type="evidence" value="ECO:0007669"/>
    <property type="project" value="UniProtKB-SubCell"/>
</dbReference>
<dbReference type="EMBL" id="CP014209">
    <property type="protein sequence ID" value="ANC32510.1"/>
    <property type="molecule type" value="Genomic_DNA"/>
</dbReference>
<feature type="domain" description="EamA" evidence="8">
    <location>
        <begin position="144"/>
        <end position="276"/>
    </location>
</feature>
<feature type="transmembrane region" description="Helical" evidence="7">
    <location>
        <begin position="35"/>
        <end position="53"/>
    </location>
</feature>
<protein>
    <submittedName>
        <fullName evidence="9">Putative amino-acid metabolite efflux pump</fullName>
    </submittedName>
</protein>
<name>A0A168FU44_9MICO</name>
<dbReference type="OrthoDB" id="5430053at2"/>
<dbReference type="InterPro" id="IPR037185">
    <property type="entry name" value="EmrE-like"/>
</dbReference>
<feature type="transmembrane region" description="Helical" evidence="7">
    <location>
        <begin position="65"/>
        <end position="84"/>
    </location>
</feature>
<dbReference type="PANTHER" id="PTHR32322">
    <property type="entry name" value="INNER MEMBRANE TRANSPORTER"/>
    <property type="match status" value="1"/>
</dbReference>
<feature type="transmembrane region" description="Helical" evidence="7">
    <location>
        <begin position="90"/>
        <end position="111"/>
    </location>
</feature>
<evidence type="ECO:0000256" key="3">
    <source>
        <dbReference type="ARBA" id="ARBA00022692"/>
    </source>
</evidence>
<dbReference type="Proteomes" id="UP000076794">
    <property type="component" value="Chromosome"/>
</dbReference>
<dbReference type="SUPFAM" id="SSF103481">
    <property type="entry name" value="Multidrug resistance efflux transporter EmrE"/>
    <property type="match status" value="2"/>
</dbReference>
<dbReference type="InterPro" id="IPR050638">
    <property type="entry name" value="AA-Vitamin_Transporters"/>
</dbReference>
<accession>A0A168FU44</accession>
<evidence type="ECO:0000256" key="7">
    <source>
        <dbReference type="SAM" id="Phobius"/>
    </source>
</evidence>
<dbReference type="RefSeq" id="WP_068203748.1">
    <property type="nucleotide sequence ID" value="NZ_CP014209.1"/>
</dbReference>
<keyword evidence="5 7" id="KW-0472">Membrane</keyword>
<feature type="transmembrane region" description="Helical" evidence="7">
    <location>
        <begin position="236"/>
        <end position="255"/>
    </location>
</feature>
<dbReference type="PATRIC" id="fig|1300344.3.peg.3014"/>
<reference evidence="9 10" key="1">
    <citation type="submission" date="2016-01" db="EMBL/GenBank/DDBJ databases">
        <title>Complete genome sequence of a soil Actinobacterium, Isoptericola dokdonensis DS-3.</title>
        <authorList>
            <person name="Kwon S.-K."/>
            <person name="Kim J.F."/>
        </authorList>
    </citation>
    <scope>NUCLEOTIDE SEQUENCE [LARGE SCALE GENOMIC DNA]</scope>
    <source>
        <strain evidence="9 10">DS-3</strain>
    </source>
</reference>
<evidence type="ECO:0000256" key="6">
    <source>
        <dbReference type="SAM" id="MobiDB-lite"/>
    </source>
</evidence>
<sequence>MEANWKWVALTAVAPIAWGSTYVVTRQLLPPDQPLWGAALRALPAGLLLLAVARRLPRRDWWWRSLVLGTLNVGAFFVLVYVAATLLPSSVASTVMAAAALVLLLLAWPLLGERPTRWGAAGAVIGMAGVVVLVADGGADVPLVGVLASVAAMLMSSVGFVLTKRWAPDEPMGAVTAWQLTAGGLLLLPVALVVEGGPPPVDAAALGGFAYVAVIATALAFLAWFSGLRRLPAGTVGLVGLLNPVTGVVLGTLLAGEAFGPRQAVGAALVLAGVLLGQRPARRRGARRAAVEAPGRPASQPEPVASATQAASRATASSRRASARLP</sequence>
<dbReference type="KEGG" id="ido:I598_2994"/>
<feature type="transmembrane region" description="Helical" evidence="7">
    <location>
        <begin position="261"/>
        <end position="278"/>
    </location>
</feature>
<feature type="compositionally biased region" description="Low complexity" evidence="6">
    <location>
        <begin position="305"/>
        <end position="326"/>
    </location>
</feature>
<evidence type="ECO:0000259" key="8">
    <source>
        <dbReference type="Pfam" id="PF00892"/>
    </source>
</evidence>
<dbReference type="Pfam" id="PF00892">
    <property type="entry name" value="EamA"/>
    <property type="match status" value="2"/>
</dbReference>
<feature type="transmembrane region" description="Helical" evidence="7">
    <location>
        <begin position="174"/>
        <end position="192"/>
    </location>
</feature>
<evidence type="ECO:0000256" key="5">
    <source>
        <dbReference type="ARBA" id="ARBA00023136"/>
    </source>
</evidence>